<name>A0A2N9J2D3_FAGSY</name>
<dbReference type="AlphaFoldDB" id="A0A2N9J2D3"/>
<protein>
    <recommendedName>
        <fullName evidence="3">DUF868 domain-containing protein</fullName>
    </recommendedName>
</protein>
<organism evidence="2">
    <name type="scientific">Fagus sylvatica</name>
    <name type="common">Beechnut</name>
    <dbReference type="NCBI Taxonomy" id="28930"/>
    <lineage>
        <taxon>Eukaryota</taxon>
        <taxon>Viridiplantae</taxon>
        <taxon>Streptophyta</taxon>
        <taxon>Embryophyta</taxon>
        <taxon>Tracheophyta</taxon>
        <taxon>Spermatophyta</taxon>
        <taxon>Magnoliopsida</taxon>
        <taxon>eudicotyledons</taxon>
        <taxon>Gunneridae</taxon>
        <taxon>Pentapetalae</taxon>
        <taxon>rosids</taxon>
        <taxon>fabids</taxon>
        <taxon>Fagales</taxon>
        <taxon>Fagaceae</taxon>
        <taxon>Fagus</taxon>
    </lineage>
</organism>
<evidence type="ECO:0000256" key="1">
    <source>
        <dbReference type="SAM" id="MobiDB-lite"/>
    </source>
</evidence>
<evidence type="ECO:0008006" key="3">
    <source>
        <dbReference type="Google" id="ProtNLM"/>
    </source>
</evidence>
<evidence type="ECO:0000313" key="2">
    <source>
        <dbReference type="EMBL" id="SPD30599.1"/>
    </source>
</evidence>
<dbReference type="Pfam" id="PF05910">
    <property type="entry name" value="DUF868"/>
    <property type="match status" value="1"/>
</dbReference>
<dbReference type="InterPro" id="IPR008586">
    <property type="entry name" value="DUF868_pln"/>
</dbReference>
<dbReference type="PANTHER" id="PTHR31972">
    <property type="entry name" value="EXPRESSED PROTEIN"/>
    <property type="match status" value="1"/>
</dbReference>
<feature type="compositionally biased region" description="Polar residues" evidence="1">
    <location>
        <begin position="277"/>
        <end position="295"/>
    </location>
</feature>
<feature type="region of interest" description="Disordered" evidence="1">
    <location>
        <begin position="9"/>
        <end position="29"/>
    </location>
</feature>
<feature type="region of interest" description="Disordered" evidence="1">
    <location>
        <begin position="268"/>
        <end position="295"/>
    </location>
</feature>
<dbReference type="EMBL" id="OIVN01006325">
    <property type="protein sequence ID" value="SPD30599.1"/>
    <property type="molecule type" value="Genomic_DNA"/>
</dbReference>
<proteinExistence type="predicted"/>
<accession>A0A2N9J2D3</accession>
<dbReference type="PANTHER" id="PTHR31972:SF54">
    <property type="entry name" value="KINESIN-LIKE PROTEIN (DUF868)"/>
    <property type="match status" value="1"/>
</dbReference>
<gene>
    <name evidence="2" type="ORF">FSB_LOCUS58481</name>
</gene>
<feature type="compositionally biased region" description="Basic and acidic residues" evidence="1">
    <location>
        <begin position="17"/>
        <end position="28"/>
    </location>
</feature>
<sequence>MSNYLLGAVPFPHPRPPAKEKVSEDHTTNKATPQASVTYFYQAKIAELCRNVTVTWCKNLIHHSLSIMVETPSDGNRYTCKIDLRTWQFWGRKGLKSFELDKKRVDIFWDFRQAKFSNTPEPCSDYYVALVCGQEVVLLLGDSKKEAYKRTRSRPSLEEAILVYKKEIVYGKRLFCTRAMLSYGKKEQDILIETSLSGPGDPEMWISINGEMMIRVINLNWRFRGNETVMVNDLPVQILWDLHDWLHSNPGSGPGLFIFKPGTLECETESEPDDRNCSNGNDSESTNDSSLTQGSPSTTKFCHFLYAWRTE</sequence>
<reference evidence="2" key="1">
    <citation type="submission" date="2018-02" db="EMBL/GenBank/DDBJ databases">
        <authorList>
            <person name="Cohen D.B."/>
            <person name="Kent A.D."/>
        </authorList>
    </citation>
    <scope>NUCLEOTIDE SEQUENCE</scope>
</reference>